<protein>
    <submittedName>
        <fullName evidence="2">Uncharacterized protein</fullName>
    </submittedName>
</protein>
<gene>
    <name evidence="2" type="ORF">SAMN05443667_11176</name>
</gene>
<dbReference type="RefSeq" id="WP_091091993.1">
    <property type="nucleotide sequence ID" value="NZ_FNRD01000011.1"/>
</dbReference>
<name>A0A1H4F0Q5_9FLAO</name>
<evidence type="ECO:0000313" key="3">
    <source>
        <dbReference type="Proteomes" id="UP000198951"/>
    </source>
</evidence>
<evidence type="ECO:0000313" key="2">
    <source>
        <dbReference type="EMBL" id="SEA90092.1"/>
    </source>
</evidence>
<dbReference type="Proteomes" id="UP000198951">
    <property type="component" value="Unassembled WGS sequence"/>
</dbReference>
<organism evidence="2 3">
    <name type="scientific">Flavobacterium gillisiae</name>
    <dbReference type="NCBI Taxonomy" id="150146"/>
    <lineage>
        <taxon>Bacteria</taxon>
        <taxon>Pseudomonadati</taxon>
        <taxon>Bacteroidota</taxon>
        <taxon>Flavobacteriia</taxon>
        <taxon>Flavobacteriales</taxon>
        <taxon>Flavobacteriaceae</taxon>
        <taxon>Flavobacterium</taxon>
    </lineage>
</organism>
<dbReference type="STRING" id="150146.SAMN05443667_11176"/>
<accession>A0A1H4F0Q5</accession>
<dbReference type="AlphaFoldDB" id="A0A1H4F0Q5"/>
<keyword evidence="1" id="KW-0732">Signal</keyword>
<proteinExistence type="predicted"/>
<dbReference type="EMBL" id="FNRD01000011">
    <property type="protein sequence ID" value="SEA90092.1"/>
    <property type="molecule type" value="Genomic_DNA"/>
</dbReference>
<reference evidence="3" key="1">
    <citation type="submission" date="2016-10" db="EMBL/GenBank/DDBJ databases">
        <authorList>
            <person name="Varghese N."/>
            <person name="Submissions S."/>
        </authorList>
    </citation>
    <scope>NUCLEOTIDE SEQUENCE [LARGE SCALE GENOMIC DNA]</scope>
    <source>
        <strain evidence="3">DSM 22376</strain>
    </source>
</reference>
<sequence>MKKIILLGFLIISFYVHSQNNKLNEVNVNVSKIEKLKQKNKLDLVEINDTKTCGGNTVGYFHLNNLSQLALGSSNYSGACLRRVPT</sequence>
<dbReference type="OrthoDB" id="1363872at2"/>
<evidence type="ECO:0000256" key="1">
    <source>
        <dbReference type="SAM" id="SignalP"/>
    </source>
</evidence>
<keyword evidence="3" id="KW-1185">Reference proteome</keyword>
<feature type="chain" id="PRO_5011439310" evidence="1">
    <location>
        <begin position="19"/>
        <end position="86"/>
    </location>
</feature>
<feature type="signal peptide" evidence="1">
    <location>
        <begin position="1"/>
        <end position="18"/>
    </location>
</feature>